<evidence type="ECO:0000256" key="5">
    <source>
        <dbReference type="ARBA" id="ARBA00023244"/>
    </source>
</evidence>
<dbReference type="AlphaFoldDB" id="A0A2A2AS52"/>
<keyword evidence="5 9" id="KW-0627">Porphyrin biosynthesis</keyword>
<dbReference type="EMBL" id="NSJD01000005">
    <property type="protein sequence ID" value="PAT40551.1"/>
    <property type="molecule type" value="Genomic_DNA"/>
</dbReference>
<reference evidence="11 12" key="1">
    <citation type="submission" date="2017-08" db="EMBL/GenBank/DDBJ databases">
        <title>WGS of Clinical strains of the CDC Group NO-1 linked to zoonotic infections in humans.</title>
        <authorList>
            <person name="Bernier A.-M."/>
            <person name="Bernard K."/>
        </authorList>
    </citation>
    <scope>NUCLEOTIDE SEQUENCE [LARGE SCALE GENOMIC DNA]</scope>
    <source>
        <strain evidence="11 12">NML79-0751</strain>
    </source>
</reference>
<comment type="pathway">
    <text evidence="1 9">Porphyrin-containing compound metabolism; protoporphyrin-IX biosynthesis; coproporphyrinogen-III from 5-aminolevulinate: step 3/4.</text>
</comment>
<evidence type="ECO:0000256" key="4">
    <source>
        <dbReference type="ARBA" id="ARBA00023239"/>
    </source>
</evidence>
<accession>A0A2A2AS52</accession>
<comment type="similarity">
    <text evidence="2 9">Belongs to the uroporphyrinogen-III synthase family.</text>
</comment>
<comment type="catalytic activity">
    <reaction evidence="8 9">
        <text>hydroxymethylbilane = uroporphyrinogen III + H2O</text>
        <dbReference type="Rhea" id="RHEA:18965"/>
        <dbReference type="ChEBI" id="CHEBI:15377"/>
        <dbReference type="ChEBI" id="CHEBI:57308"/>
        <dbReference type="ChEBI" id="CHEBI:57845"/>
        <dbReference type="EC" id="4.2.1.75"/>
    </reaction>
</comment>
<evidence type="ECO:0000259" key="10">
    <source>
        <dbReference type="Pfam" id="PF02602"/>
    </source>
</evidence>
<keyword evidence="4 9" id="KW-0456">Lyase</keyword>
<dbReference type="InterPro" id="IPR036108">
    <property type="entry name" value="4pyrrol_syn_uPrphyn_synt_sf"/>
</dbReference>
<organism evidence="11 12">
    <name type="scientific">Vandammella animalimorsus</name>
    <dbReference type="NCBI Taxonomy" id="2029117"/>
    <lineage>
        <taxon>Bacteria</taxon>
        <taxon>Pseudomonadati</taxon>
        <taxon>Pseudomonadota</taxon>
        <taxon>Betaproteobacteria</taxon>
        <taxon>Burkholderiales</taxon>
        <taxon>Comamonadaceae</taxon>
        <taxon>Vandammella</taxon>
    </lineage>
</organism>
<evidence type="ECO:0000256" key="7">
    <source>
        <dbReference type="ARBA" id="ARBA00040167"/>
    </source>
</evidence>
<dbReference type="GO" id="GO:0004852">
    <property type="term" value="F:uroporphyrinogen-III synthase activity"/>
    <property type="evidence" value="ECO:0007669"/>
    <property type="project" value="UniProtKB-UniRule"/>
</dbReference>
<evidence type="ECO:0000256" key="8">
    <source>
        <dbReference type="ARBA" id="ARBA00048617"/>
    </source>
</evidence>
<dbReference type="UniPathway" id="UPA00251">
    <property type="reaction ID" value="UER00320"/>
</dbReference>
<sequence length="327" mass="34817">MPQPAGNAPAQASAMGAAAPAAGHLPIPSCRAVPRPAPLPRLILTRPEAQNAAWAAQFAALGIDCIALPLIHIQFPDDAASAQRRQAALDKLGQWTAIMHVSPNAVQGFWDAQAMQRWHQLGTDTGTDARANNLPRLWAPGPGTAQALQAQGFAPEWIDQPAADAGQFDSEALWQQVQTQIHPGAQVLILRGSRAATGPATQATPPQPQDEGHGRDWLARQLQQRGAQLHLLPVYRRGPPAWDAQQRDMALGAAAARRVWLLSSSEGVQHLPQLLPGQDAAFWCGQSAIATHPRIAQAAQRIGFGQIRTTAPTVQDIALCLQGFGAC</sequence>
<evidence type="ECO:0000256" key="1">
    <source>
        <dbReference type="ARBA" id="ARBA00004772"/>
    </source>
</evidence>
<dbReference type="InterPro" id="IPR039793">
    <property type="entry name" value="UROS/Hem4"/>
</dbReference>
<name>A0A2A2AS52_9BURK</name>
<protein>
    <recommendedName>
        <fullName evidence="7 9">Uroporphyrinogen-III synthase</fullName>
        <ecNumber evidence="3 9">4.2.1.75</ecNumber>
    </recommendedName>
</protein>
<comment type="caution">
    <text evidence="11">The sequence shown here is derived from an EMBL/GenBank/DDBJ whole genome shotgun (WGS) entry which is preliminary data.</text>
</comment>
<dbReference type="EC" id="4.2.1.75" evidence="3 9"/>
<dbReference type="CDD" id="cd06578">
    <property type="entry name" value="HemD"/>
    <property type="match status" value="1"/>
</dbReference>
<comment type="function">
    <text evidence="6 9">Catalyzes cyclization of the linear tetrapyrrole, hydroxymethylbilane, to the macrocyclic uroporphyrinogen III.</text>
</comment>
<dbReference type="PANTHER" id="PTHR38042">
    <property type="entry name" value="UROPORPHYRINOGEN-III SYNTHASE, CHLOROPLASTIC"/>
    <property type="match status" value="1"/>
</dbReference>
<proteinExistence type="inferred from homology"/>
<gene>
    <name evidence="11" type="ORF">CK623_05565</name>
</gene>
<dbReference type="GO" id="GO:0006780">
    <property type="term" value="P:uroporphyrinogen III biosynthetic process"/>
    <property type="evidence" value="ECO:0007669"/>
    <property type="project" value="UniProtKB-UniRule"/>
</dbReference>
<evidence type="ECO:0000313" key="11">
    <source>
        <dbReference type="EMBL" id="PAT40551.1"/>
    </source>
</evidence>
<dbReference type="PANTHER" id="PTHR38042:SF1">
    <property type="entry name" value="UROPORPHYRINOGEN-III SYNTHASE, CHLOROPLASTIC"/>
    <property type="match status" value="1"/>
</dbReference>
<dbReference type="Gene3D" id="3.40.50.10090">
    <property type="match status" value="2"/>
</dbReference>
<evidence type="ECO:0000313" key="12">
    <source>
        <dbReference type="Proteomes" id="UP000218644"/>
    </source>
</evidence>
<dbReference type="SUPFAM" id="SSF69618">
    <property type="entry name" value="HemD-like"/>
    <property type="match status" value="1"/>
</dbReference>
<dbReference type="Pfam" id="PF02602">
    <property type="entry name" value="HEM4"/>
    <property type="match status" value="1"/>
</dbReference>
<evidence type="ECO:0000256" key="2">
    <source>
        <dbReference type="ARBA" id="ARBA00008133"/>
    </source>
</evidence>
<dbReference type="InterPro" id="IPR003754">
    <property type="entry name" value="4pyrrol_synth_uPrphyn_synth"/>
</dbReference>
<feature type="domain" description="Tetrapyrrole biosynthesis uroporphyrinogen III synthase" evidence="10">
    <location>
        <begin position="53"/>
        <end position="195"/>
    </location>
</feature>
<dbReference type="Proteomes" id="UP000218644">
    <property type="component" value="Unassembled WGS sequence"/>
</dbReference>
<evidence type="ECO:0000256" key="9">
    <source>
        <dbReference type="RuleBase" id="RU366031"/>
    </source>
</evidence>
<dbReference type="GO" id="GO:0006782">
    <property type="term" value="P:protoporphyrinogen IX biosynthetic process"/>
    <property type="evidence" value="ECO:0007669"/>
    <property type="project" value="UniProtKB-UniRule"/>
</dbReference>
<evidence type="ECO:0000256" key="3">
    <source>
        <dbReference type="ARBA" id="ARBA00013109"/>
    </source>
</evidence>
<evidence type="ECO:0000256" key="6">
    <source>
        <dbReference type="ARBA" id="ARBA00037589"/>
    </source>
</evidence>